<protein>
    <recommendedName>
        <fullName evidence="4">DUF4079 domain-containing protein</fullName>
    </recommendedName>
</protein>
<keyword evidence="1" id="KW-0472">Membrane</keyword>
<name>A0A0A1VTL3_MICAE</name>
<dbReference type="Pfam" id="PF13301">
    <property type="entry name" value="DUF4079"/>
    <property type="match status" value="1"/>
</dbReference>
<evidence type="ECO:0000313" key="3">
    <source>
        <dbReference type="Proteomes" id="UP000030321"/>
    </source>
</evidence>
<feature type="transmembrane region" description="Helical" evidence="1">
    <location>
        <begin position="98"/>
        <end position="117"/>
    </location>
</feature>
<comment type="caution">
    <text evidence="2">The sequence shown here is derived from an EMBL/GenBank/DDBJ whole genome shotgun (WGS) entry which is preliminary data.</text>
</comment>
<gene>
    <name evidence="2" type="ORF">N44_01849</name>
</gene>
<keyword evidence="1" id="KW-0812">Transmembrane</keyword>
<dbReference type="AlphaFoldDB" id="A0A0A1VTL3"/>
<feature type="transmembrane region" description="Helical" evidence="1">
    <location>
        <begin position="62"/>
        <end position="83"/>
    </location>
</feature>
<evidence type="ECO:0000256" key="1">
    <source>
        <dbReference type="SAM" id="Phobius"/>
    </source>
</evidence>
<feature type="transmembrane region" description="Helical" evidence="1">
    <location>
        <begin position="124"/>
        <end position="143"/>
    </location>
</feature>
<dbReference type="EMBL" id="BBPA01000033">
    <property type="protein sequence ID" value="GAL93162.1"/>
    <property type="molecule type" value="Genomic_DNA"/>
</dbReference>
<feature type="transmembrane region" description="Helical" evidence="1">
    <location>
        <begin position="187"/>
        <end position="206"/>
    </location>
</feature>
<proteinExistence type="predicted"/>
<evidence type="ECO:0000313" key="2">
    <source>
        <dbReference type="EMBL" id="GAL93162.1"/>
    </source>
</evidence>
<accession>A0A0A1VTL3</accession>
<evidence type="ECO:0008006" key="4">
    <source>
        <dbReference type="Google" id="ProtNLM"/>
    </source>
</evidence>
<organism evidence="2 3">
    <name type="scientific">Microcystis aeruginosa NIES-44</name>
    <dbReference type="NCBI Taxonomy" id="449439"/>
    <lineage>
        <taxon>Bacteria</taxon>
        <taxon>Bacillati</taxon>
        <taxon>Cyanobacteriota</taxon>
        <taxon>Cyanophyceae</taxon>
        <taxon>Oscillatoriophycideae</taxon>
        <taxon>Chroococcales</taxon>
        <taxon>Microcystaceae</taxon>
        <taxon>Microcystis</taxon>
    </lineage>
</organism>
<sequence>MQFVDFLALIHPVLGIVVVFPIIGLVVNFAWQTRQRRLETAAANKSKIPPVVGPEHLRLGRWLTGTVVGVNLLALAYSVVYGFNGFVDKQKEGKLDSFQVIFVILMFFVTIASLVCLYRARQGLWRGIFATLTGIGLIIIGSQDGVWRLSAQWYWSHYYIGMAASLLMIFSLAIVEDIYKDRSHRWRIAHTILNCIALALFLGQAMTGSRDLLEIPLSWQKPAIYRCDFTNKTCPEPKSQTPLINPISKKKDGLNPPFLYSSFLGTGRG</sequence>
<feature type="transmembrane region" description="Helical" evidence="1">
    <location>
        <begin position="155"/>
        <end position="175"/>
    </location>
</feature>
<keyword evidence="1" id="KW-1133">Transmembrane helix</keyword>
<reference evidence="3" key="1">
    <citation type="journal article" date="2015" name="Genome">
        <title>Whole Genome Sequence of the Non-Microcystin-Producing Microcystis aeruginosa Strain NIES-44.</title>
        <authorList>
            <person name="Okano K."/>
            <person name="Miyata N."/>
            <person name="Ozaki Y."/>
        </authorList>
    </citation>
    <scope>NUCLEOTIDE SEQUENCE [LARGE SCALE GENOMIC DNA]</scope>
    <source>
        <strain evidence="3">NIES-44</strain>
    </source>
</reference>
<dbReference type="InterPro" id="IPR025067">
    <property type="entry name" value="DUF4079"/>
</dbReference>
<feature type="transmembrane region" description="Helical" evidence="1">
    <location>
        <begin position="6"/>
        <end position="31"/>
    </location>
</feature>
<dbReference type="Proteomes" id="UP000030321">
    <property type="component" value="Unassembled WGS sequence"/>
</dbReference>